<dbReference type="GO" id="GO:0003700">
    <property type="term" value="F:DNA-binding transcription factor activity"/>
    <property type="evidence" value="ECO:0007669"/>
    <property type="project" value="InterPro"/>
</dbReference>
<evidence type="ECO:0000313" key="5">
    <source>
        <dbReference type="EMBL" id="NBJ92005.1"/>
    </source>
</evidence>
<accession>A0A9X5GRF6</accession>
<keyword evidence="2" id="KW-0238">DNA-binding</keyword>
<dbReference type="PANTHER" id="PTHR42756:SF1">
    <property type="entry name" value="TRANSCRIPTIONAL REPRESSOR OF EMRAB OPERON"/>
    <property type="match status" value="1"/>
</dbReference>
<evidence type="ECO:0000256" key="1">
    <source>
        <dbReference type="ARBA" id="ARBA00023015"/>
    </source>
</evidence>
<dbReference type="RefSeq" id="WP_160559078.1">
    <property type="nucleotide sequence ID" value="NZ_QZDT01000005.1"/>
</dbReference>
<evidence type="ECO:0000256" key="3">
    <source>
        <dbReference type="ARBA" id="ARBA00023163"/>
    </source>
</evidence>
<gene>
    <name evidence="5" type="ORF">D5281_05235</name>
</gene>
<sequence length="150" mass="17733">MDDTVQSDLVRYNQLQKKLDEFYSCFAKICHIPDSVFWIIYSLLERQEPCTQTELCSMWSFHKQTINTALKNMESGGLIFFEQSIRNKKEKQIFLTHKGTAFAQKTVIPFMEMEKRAFGSLDSTERQEFLRLTQKHLELLQAELKKQLNL</sequence>
<protein>
    <recommendedName>
        <fullName evidence="4">HTH marR-type domain-containing protein</fullName>
    </recommendedName>
</protein>
<dbReference type="Proteomes" id="UP001154420">
    <property type="component" value="Unassembled WGS sequence"/>
</dbReference>
<dbReference type="InterPro" id="IPR000835">
    <property type="entry name" value="HTH_MarR-typ"/>
</dbReference>
<proteinExistence type="predicted"/>
<dbReference type="PROSITE" id="PS50995">
    <property type="entry name" value="HTH_MARR_2"/>
    <property type="match status" value="1"/>
</dbReference>
<name>A0A9X5GRF6_9FIRM</name>
<dbReference type="SMART" id="SM00347">
    <property type="entry name" value="HTH_MARR"/>
    <property type="match status" value="1"/>
</dbReference>
<feature type="domain" description="HTH marR-type" evidence="4">
    <location>
        <begin position="1"/>
        <end position="138"/>
    </location>
</feature>
<reference evidence="5" key="1">
    <citation type="submission" date="2018-09" db="EMBL/GenBank/DDBJ databases">
        <title>Murine metabolic-syndrome-specific gut microbial biobank.</title>
        <authorList>
            <person name="Liu C."/>
        </authorList>
    </citation>
    <scope>NUCLEOTIDE SEQUENCE</scope>
    <source>
        <strain evidence="5">D42-62</strain>
    </source>
</reference>
<evidence type="ECO:0000313" key="6">
    <source>
        <dbReference type="Proteomes" id="UP001154420"/>
    </source>
</evidence>
<keyword evidence="6" id="KW-1185">Reference proteome</keyword>
<dbReference type="InterPro" id="IPR036388">
    <property type="entry name" value="WH-like_DNA-bd_sf"/>
</dbReference>
<comment type="caution">
    <text evidence="5">The sequence shown here is derived from an EMBL/GenBank/DDBJ whole genome shotgun (WGS) entry which is preliminary data.</text>
</comment>
<dbReference type="PROSITE" id="PS01117">
    <property type="entry name" value="HTH_MARR_1"/>
    <property type="match status" value="1"/>
</dbReference>
<dbReference type="Pfam" id="PF12802">
    <property type="entry name" value="MarR_2"/>
    <property type="match status" value="1"/>
</dbReference>
<organism evidence="5 6">
    <name type="scientific">Parablautia muri</name>
    <dbReference type="NCBI Taxonomy" id="2320879"/>
    <lineage>
        <taxon>Bacteria</taxon>
        <taxon>Bacillati</taxon>
        <taxon>Bacillota</taxon>
        <taxon>Clostridia</taxon>
        <taxon>Lachnospirales</taxon>
        <taxon>Lachnospiraceae</taxon>
        <taxon>Parablautia</taxon>
    </lineage>
</organism>
<dbReference type="PANTHER" id="PTHR42756">
    <property type="entry name" value="TRANSCRIPTIONAL REGULATOR, MARR"/>
    <property type="match status" value="1"/>
</dbReference>
<dbReference type="GO" id="GO:0003677">
    <property type="term" value="F:DNA binding"/>
    <property type="evidence" value="ECO:0007669"/>
    <property type="project" value="UniProtKB-KW"/>
</dbReference>
<dbReference type="OrthoDB" id="3231996at2"/>
<evidence type="ECO:0000259" key="4">
    <source>
        <dbReference type="PROSITE" id="PS50995"/>
    </source>
</evidence>
<dbReference type="SUPFAM" id="SSF46785">
    <property type="entry name" value="Winged helix' DNA-binding domain"/>
    <property type="match status" value="1"/>
</dbReference>
<keyword evidence="3" id="KW-0804">Transcription</keyword>
<keyword evidence="1" id="KW-0805">Transcription regulation</keyword>
<dbReference type="InterPro" id="IPR023187">
    <property type="entry name" value="Tscrpt_reg_MarR-type_CS"/>
</dbReference>
<dbReference type="EMBL" id="QZDT01000005">
    <property type="protein sequence ID" value="NBJ92005.1"/>
    <property type="molecule type" value="Genomic_DNA"/>
</dbReference>
<dbReference type="InterPro" id="IPR036390">
    <property type="entry name" value="WH_DNA-bd_sf"/>
</dbReference>
<dbReference type="AlphaFoldDB" id="A0A9X5GRF6"/>
<evidence type="ECO:0000256" key="2">
    <source>
        <dbReference type="ARBA" id="ARBA00023125"/>
    </source>
</evidence>
<dbReference type="Gene3D" id="1.10.10.10">
    <property type="entry name" value="Winged helix-like DNA-binding domain superfamily/Winged helix DNA-binding domain"/>
    <property type="match status" value="1"/>
</dbReference>